<dbReference type="InterPro" id="IPR003362">
    <property type="entry name" value="Bact_transf"/>
</dbReference>
<sequence>MYRSKGKRILDILLAAMGLITSLPFFIVLPPLLWMHFGGNPFFVQERPGLNERLFMILKFRTMHEGCQRISWFGILLRKSSLDELPQFWNVLRGEMSIVGPRPLLAEYLPLYNAWQHLRHNVRPGMTGLAQINGRNRLGWEEKFEHDLHYVNNLSLALDLRIMVVTIANLLLPGKSAGPGVDAQPFRGNGIC</sequence>
<feature type="transmembrane region" description="Helical" evidence="2">
    <location>
        <begin position="12"/>
        <end position="37"/>
    </location>
</feature>
<gene>
    <name evidence="4" type="ORF">GCM10007423_56610</name>
</gene>
<protein>
    <recommendedName>
        <fullName evidence="3">Bacterial sugar transferase domain-containing protein</fullName>
    </recommendedName>
</protein>
<evidence type="ECO:0000313" key="4">
    <source>
        <dbReference type="EMBL" id="GGH52323.1"/>
    </source>
</evidence>
<dbReference type="PANTHER" id="PTHR30576:SF8">
    <property type="entry name" value="UNDECAPRENYL-PHOSPHATE GALACTOSE PHOSPHOTRANSFERASE"/>
    <property type="match status" value="1"/>
</dbReference>
<keyword evidence="2" id="KW-0472">Membrane</keyword>
<name>A0ABQ1Z993_9BACT</name>
<organism evidence="4 5">
    <name type="scientific">Dyadobacter endophyticus</name>
    <dbReference type="NCBI Taxonomy" id="1749036"/>
    <lineage>
        <taxon>Bacteria</taxon>
        <taxon>Pseudomonadati</taxon>
        <taxon>Bacteroidota</taxon>
        <taxon>Cytophagia</taxon>
        <taxon>Cytophagales</taxon>
        <taxon>Spirosomataceae</taxon>
        <taxon>Dyadobacter</taxon>
    </lineage>
</organism>
<dbReference type="Proteomes" id="UP000600214">
    <property type="component" value="Unassembled WGS sequence"/>
</dbReference>
<dbReference type="Pfam" id="PF02397">
    <property type="entry name" value="Bac_transf"/>
    <property type="match status" value="1"/>
</dbReference>
<keyword evidence="2" id="KW-0812">Transmembrane</keyword>
<keyword evidence="5" id="KW-1185">Reference proteome</keyword>
<evidence type="ECO:0000256" key="1">
    <source>
        <dbReference type="ARBA" id="ARBA00006464"/>
    </source>
</evidence>
<evidence type="ECO:0000256" key="2">
    <source>
        <dbReference type="SAM" id="Phobius"/>
    </source>
</evidence>
<comment type="caution">
    <text evidence="4">The sequence shown here is derived from an EMBL/GenBank/DDBJ whole genome shotgun (WGS) entry which is preliminary data.</text>
</comment>
<keyword evidence="2" id="KW-1133">Transmembrane helix</keyword>
<evidence type="ECO:0000313" key="5">
    <source>
        <dbReference type="Proteomes" id="UP000600214"/>
    </source>
</evidence>
<dbReference type="EMBL" id="BMIA01000005">
    <property type="protein sequence ID" value="GGH52323.1"/>
    <property type="molecule type" value="Genomic_DNA"/>
</dbReference>
<proteinExistence type="inferred from homology"/>
<comment type="similarity">
    <text evidence="1">Belongs to the bacterial sugar transferase family.</text>
</comment>
<accession>A0ABQ1Z993</accession>
<evidence type="ECO:0000259" key="3">
    <source>
        <dbReference type="Pfam" id="PF02397"/>
    </source>
</evidence>
<dbReference type="PANTHER" id="PTHR30576">
    <property type="entry name" value="COLANIC BIOSYNTHESIS UDP-GLUCOSE LIPID CARRIER TRANSFERASE"/>
    <property type="match status" value="1"/>
</dbReference>
<reference evidence="5" key="1">
    <citation type="journal article" date="2019" name="Int. J. Syst. Evol. Microbiol.">
        <title>The Global Catalogue of Microorganisms (GCM) 10K type strain sequencing project: providing services to taxonomists for standard genome sequencing and annotation.</title>
        <authorList>
            <consortium name="The Broad Institute Genomics Platform"/>
            <consortium name="The Broad Institute Genome Sequencing Center for Infectious Disease"/>
            <person name="Wu L."/>
            <person name="Ma J."/>
        </authorList>
    </citation>
    <scope>NUCLEOTIDE SEQUENCE [LARGE SCALE GENOMIC DNA]</scope>
    <source>
        <strain evidence="5">CGMCC 1.15288</strain>
    </source>
</reference>
<feature type="domain" description="Bacterial sugar transferase" evidence="3">
    <location>
        <begin position="7"/>
        <end position="171"/>
    </location>
</feature>